<dbReference type="EMBL" id="JAUZVZ010000028">
    <property type="protein sequence ID" value="MDP4537640.1"/>
    <property type="molecule type" value="Genomic_DNA"/>
</dbReference>
<keyword evidence="5" id="KW-0732">Signal</keyword>
<evidence type="ECO:0000256" key="3">
    <source>
        <dbReference type="ARBA" id="ARBA00023237"/>
    </source>
</evidence>
<feature type="signal peptide" evidence="5">
    <location>
        <begin position="1"/>
        <end position="23"/>
    </location>
</feature>
<dbReference type="Proteomes" id="UP001231616">
    <property type="component" value="Unassembled WGS sequence"/>
</dbReference>
<organism evidence="7 8">
    <name type="scientific">Alkalimonas collagenimarina</name>
    <dbReference type="NCBI Taxonomy" id="400390"/>
    <lineage>
        <taxon>Bacteria</taxon>
        <taxon>Pseudomonadati</taxon>
        <taxon>Pseudomonadota</taxon>
        <taxon>Gammaproteobacteria</taxon>
        <taxon>Alkalimonas</taxon>
    </lineage>
</organism>
<accession>A0ABT9H416</accession>
<comment type="subcellular location">
    <subcellularLocation>
        <location evidence="1">Cell outer membrane</location>
    </subcellularLocation>
</comment>
<gene>
    <name evidence="7" type="ORF">Q3O60_15750</name>
</gene>
<evidence type="ECO:0000256" key="5">
    <source>
        <dbReference type="SAM" id="SignalP"/>
    </source>
</evidence>
<feature type="chain" id="PRO_5046824098" evidence="5">
    <location>
        <begin position="24"/>
        <end position="179"/>
    </location>
</feature>
<comment type="caution">
    <text evidence="7">The sequence shown here is derived from an EMBL/GenBank/DDBJ whole genome shotgun (WGS) entry which is preliminary data.</text>
</comment>
<dbReference type="RefSeq" id="WP_305894890.1">
    <property type="nucleotide sequence ID" value="NZ_JAUZVZ010000028.1"/>
</dbReference>
<keyword evidence="2 4" id="KW-0472">Membrane</keyword>
<evidence type="ECO:0000256" key="2">
    <source>
        <dbReference type="ARBA" id="ARBA00023136"/>
    </source>
</evidence>
<reference evidence="7 8" key="1">
    <citation type="submission" date="2023-08" db="EMBL/GenBank/DDBJ databases">
        <authorList>
            <person name="Joshi A."/>
            <person name="Thite S."/>
        </authorList>
    </citation>
    <scope>NUCLEOTIDE SEQUENCE [LARGE SCALE GENOMIC DNA]</scope>
    <source>
        <strain evidence="7 8">AC40</strain>
    </source>
</reference>
<dbReference type="Pfam" id="PF00691">
    <property type="entry name" value="OmpA"/>
    <property type="match status" value="1"/>
</dbReference>
<dbReference type="PRINTS" id="PR01023">
    <property type="entry name" value="NAFLGMOTY"/>
</dbReference>
<dbReference type="PROSITE" id="PS51257">
    <property type="entry name" value="PROKAR_LIPOPROTEIN"/>
    <property type="match status" value="1"/>
</dbReference>
<dbReference type="InterPro" id="IPR036737">
    <property type="entry name" value="OmpA-like_sf"/>
</dbReference>
<dbReference type="Gene3D" id="3.30.1330.60">
    <property type="entry name" value="OmpA-like domain"/>
    <property type="match status" value="1"/>
</dbReference>
<dbReference type="CDD" id="cd07185">
    <property type="entry name" value="OmpA_C-like"/>
    <property type="match status" value="1"/>
</dbReference>
<evidence type="ECO:0000259" key="6">
    <source>
        <dbReference type="PROSITE" id="PS51123"/>
    </source>
</evidence>
<dbReference type="SUPFAM" id="SSF103088">
    <property type="entry name" value="OmpA-like"/>
    <property type="match status" value="1"/>
</dbReference>
<evidence type="ECO:0000256" key="4">
    <source>
        <dbReference type="PROSITE-ProRule" id="PRU00473"/>
    </source>
</evidence>
<dbReference type="PRINTS" id="PR01021">
    <property type="entry name" value="OMPADOMAIN"/>
</dbReference>
<dbReference type="InterPro" id="IPR006664">
    <property type="entry name" value="OMP_bac"/>
</dbReference>
<keyword evidence="3" id="KW-0998">Cell outer membrane</keyword>
<protein>
    <submittedName>
        <fullName evidence="7">OmpA family protein</fullName>
    </submittedName>
</protein>
<evidence type="ECO:0000256" key="1">
    <source>
        <dbReference type="ARBA" id="ARBA00004442"/>
    </source>
</evidence>
<proteinExistence type="predicted"/>
<dbReference type="PANTHER" id="PTHR30329:SF21">
    <property type="entry name" value="LIPOPROTEIN YIAD-RELATED"/>
    <property type="match status" value="1"/>
</dbReference>
<dbReference type="InterPro" id="IPR006665">
    <property type="entry name" value="OmpA-like"/>
</dbReference>
<dbReference type="PANTHER" id="PTHR30329">
    <property type="entry name" value="STATOR ELEMENT OF FLAGELLAR MOTOR COMPLEX"/>
    <property type="match status" value="1"/>
</dbReference>
<keyword evidence="8" id="KW-1185">Reference proteome</keyword>
<evidence type="ECO:0000313" key="7">
    <source>
        <dbReference type="EMBL" id="MDP4537640.1"/>
    </source>
</evidence>
<sequence>MSTFGRITCIAVCLLAVSGCTTSPTQSLTSAEPNVHSVDVHNLSYLFHEHFNGNEHIALQQLQPDQFKVTFPGLSSFDFAGRAITAEQKVALQEIIKVLHDIEFQQLQVVGHTDNRGNYDYNLALSSDRAKVVSDYLISQGMLSNKISTIGKGPDEPIADNRQPSGQAANRRVELLIQL</sequence>
<feature type="domain" description="OmpA-like" evidence="6">
    <location>
        <begin position="64"/>
        <end position="179"/>
    </location>
</feature>
<name>A0ABT9H416_9GAMM</name>
<evidence type="ECO:0000313" key="8">
    <source>
        <dbReference type="Proteomes" id="UP001231616"/>
    </source>
</evidence>
<dbReference type="PROSITE" id="PS51123">
    <property type="entry name" value="OMPA_2"/>
    <property type="match status" value="1"/>
</dbReference>
<dbReference type="InterPro" id="IPR050330">
    <property type="entry name" value="Bact_OuterMem_StrucFunc"/>
</dbReference>